<proteinExistence type="predicted"/>
<feature type="domain" description="DUF6199" evidence="2">
    <location>
        <begin position="75"/>
        <end position="131"/>
    </location>
</feature>
<evidence type="ECO:0000313" key="4">
    <source>
        <dbReference type="Proteomes" id="UP000198897"/>
    </source>
</evidence>
<dbReference type="InterPro" id="IPR045679">
    <property type="entry name" value="DUF6199"/>
</dbReference>
<protein>
    <recommendedName>
        <fullName evidence="2">DUF6199 domain-containing protein</fullName>
    </recommendedName>
</protein>
<keyword evidence="4" id="KW-1185">Reference proteome</keyword>
<gene>
    <name evidence="3" type="ORF">SAMN05216353_11673</name>
</gene>
<dbReference type="EMBL" id="FOOG01000016">
    <property type="protein sequence ID" value="SFF97401.1"/>
    <property type="molecule type" value="Genomic_DNA"/>
</dbReference>
<evidence type="ECO:0000313" key="3">
    <source>
        <dbReference type="EMBL" id="SFF97401.1"/>
    </source>
</evidence>
<name>A0A1I2N7N9_9BACI</name>
<keyword evidence="1" id="KW-0472">Membrane</keyword>
<dbReference type="Proteomes" id="UP000198897">
    <property type="component" value="Unassembled WGS sequence"/>
</dbReference>
<accession>A0A1I2N7N9</accession>
<feature type="transmembrane region" description="Helical" evidence="1">
    <location>
        <begin position="110"/>
        <end position="130"/>
    </location>
</feature>
<keyword evidence="1" id="KW-0812">Transmembrane</keyword>
<dbReference type="AlphaFoldDB" id="A0A1I2N7N9"/>
<organism evidence="3 4">
    <name type="scientific">Halobacillus alkaliphilus</name>
    <dbReference type="NCBI Taxonomy" id="396056"/>
    <lineage>
        <taxon>Bacteria</taxon>
        <taxon>Bacillati</taxon>
        <taxon>Bacillota</taxon>
        <taxon>Bacilli</taxon>
        <taxon>Bacillales</taxon>
        <taxon>Bacillaceae</taxon>
        <taxon>Halobacillus</taxon>
    </lineage>
</organism>
<dbReference type="Pfam" id="PF19701">
    <property type="entry name" value="DUF6199"/>
    <property type="match status" value="1"/>
</dbReference>
<reference evidence="4" key="1">
    <citation type="submission" date="2016-10" db="EMBL/GenBank/DDBJ databases">
        <authorList>
            <person name="Varghese N."/>
            <person name="Submissions S."/>
        </authorList>
    </citation>
    <scope>NUCLEOTIDE SEQUENCE [LARGE SCALE GENOMIC DNA]</scope>
    <source>
        <strain evidence="4">FP5</strain>
    </source>
</reference>
<sequence>MKVFFEGGADRYRYEVEFENGHKYYYEQTGNTGHGGGSGNLTMEEMDLGEEAIDKYKQLNQDTTISPNNSWGNPLGIVIILVGLFMTIFPYAAWYLEIGWKLRESHPSDLALIADRLGGILASIIGVFVLL</sequence>
<feature type="transmembrane region" description="Helical" evidence="1">
    <location>
        <begin position="75"/>
        <end position="98"/>
    </location>
</feature>
<evidence type="ECO:0000256" key="1">
    <source>
        <dbReference type="SAM" id="Phobius"/>
    </source>
</evidence>
<keyword evidence="1" id="KW-1133">Transmembrane helix</keyword>
<evidence type="ECO:0000259" key="2">
    <source>
        <dbReference type="Pfam" id="PF19701"/>
    </source>
</evidence>